<feature type="signal peptide" evidence="1">
    <location>
        <begin position="1"/>
        <end position="19"/>
    </location>
</feature>
<gene>
    <name evidence="2" type="primary">SPOSA6832_04311</name>
</gene>
<dbReference type="OrthoDB" id="5307922at2759"/>
<dbReference type="Gene3D" id="2.120.10.30">
    <property type="entry name" value="TolB, C-terminal domain"/>
    <property type="match status" value="1"/>
</dbReference>
<dbReference type="InterPro" id="IPR051288">
    <property type="entry name" value="Serum_paraoxonase/arylesterase"/>
</dbReference>
<accession>A0A0D6ERC6</accession>
<evidence type="ECO:0000313" key="2">
    <source>
        <dbReference type="EMBL" id="CEQ42509.1"/>
    </source>
</evidence>
<dbReference type="PANTHER" id="PTHR11799:SF12">
    <property type="entry name" value="PARAOXONASE-RELATED"/>
    <property type="match status" value="1"/>
</dbReference>
<name>A0A0D6ERC6_SPOSA</name>
<protein>
    <submittedName>
        <fullName evidence="2">SPOSA6832_04311-mRNA-1:cds</fullName>
    </submittedName>
</protein>
<evidence type="ECO:0000313" key="3">
    <source>
        <dbReference type="Proteomes" id="UP000243876"/>
    </source>
</evidence>
<evidence type="ECO:0000256" key="1">
    <source>
        <dbReference type="SAM" id="SignalP"/>
    </source>
</evidence>
<sequence>MAILQRLLLALVPLLAVLAALLKPRLEVLGVFRTPSEARNIGGCARVVGLEACEDGVVLHDKGLAYLACSTRSSRALWAPALQKLSATSLPATSTDTIRLFSFSTLKHSPLELVGLPLESQGIWVHGIDVLPTPSEADPDLLTVFVISHRPPYGEREKAESEGASSVIEIFETRVGAYHAEHVKTVEHKLVMTPNNLVATGPRSFFVSNDHARKTRKLELLHSEPSTIVHCEASGDGNPHCIVAADGLVYPNGTLASTPSQLGSATDAAPSLAGIAKGPDDLLYSASTLGGEILTWEIQSDKTLIPLDTVPLSRPVDNIHVSPSTGNVYASTIPKLLDFVTAATAGGRDPHRQSPVEIWRIANETGERQFYGQKYKTELVLSDPTEKAVSAITSAIPYEDKLLLTGYFTEAAVVCKLPDVL</sequence>
<dbReference type="AlphaFoldDB" id="A0A0D6ERC6"/>
<dbReference type="InterPro" id="IPR011042">
    <property type="entry name" value="6-blade_b-propeller_TolB-like"/>
</dbReference>
<dbReference type="EMBL" id="CENE01000027">
    <property type="protein sequence ID" value="CEQ42509.1"/>
    <property type="molecule type" value="Genomic_DNA"/>
</dbReference>
<keyword evidence="3" id="KW-1185">Reference proteome</keyword>
<organism evidence="2 3">
    <name type="scientific">Sporidiobolus salmonicolor</name>
    <name type="common">Yeast-like fungus</name>
    <name type="synonym">Sporobolomyces salmonicolor</name>
    <dbReference type="NCBI Taxonomy" id="5005"/>
    <lineage>
        <taxon>Eukaryota</taxon>
        <taxon>Fungi</taxon>
        <taxon>Dikarya</taxon>
        <taxon>Basidiomycota</taxon>
        <taxon>Pucciniomycotina</taxon>
        <taxon>Microbotryomycetes</taxon>
        <taxon>Sporidiobolales</taxon>
        <taxon>Sporidiobolaceae</taxon>
        <taxon>Sporobolomyces</taxon>
    </lineage>
</organism>
<dbReference type="SUPFAM" id="SSF63829">
    <property type="entry name" value="Calcium-dependent phosphotriesterase"/>
    <property type="match status" value="1"/>
</dbReference>
<dbReference type="Proteomes" id="UP000243876">
    <property type="component" value="Unassembled WGS sequence"/>
</dbReference>
<dbReference type="PANTHER" id="PTHR11799">
    <property type="entry name" value="PARAOXONASE"/>
    <property type="match status" value="1"/>
</dbReference>
<feature type="non-terminal residue" evidence="2">
    <location>
        <position position="1"/>
    </location>
</feature>
<reference evidence="3" key="1">
    <citation type="submission" date="2015-02" db="EMBL/GenBank/DDBJ databases">
        <authorList>
            <person name="Gon?alves P."/>
        </authorList>
    </citation>
    <scope>NUCLEOTIDE SEQUENCE [LARGE SCALE GENOMIC DNA]</scope>
</reference>
<proteinExistence type="predicted"/>
<feature type="chain" id="PRO_5002303480" evidence="1">
    <location>
        <begin position="20"/>
        <end position="421"/>
    </location>
</feature>
<keyword evidence="1" id="KW-0732">Signal</keyword>